<gene>
    <name evidence="3" type="ORF">LITE_LOCUS20019</name>
</gene>
<accession>A0AAV0KQ84</accession>
<evidence type="ECO:0000313" key="3">
    <source>
        <dbReference type="EMBL" id="CAI0424569.1"/>
    </source>
</evidence>
<feature type="domain" description="GAG-pre-integrase" evidence="1">
    <location>
        <begin position="108"/>
        <end position="168"/>
    </location>
</feature>
<dbReference type="Pfam" id="PF22936">
    <property type="entry name" value="Pol_BBD"/>
    <property type="match status" value="1"/>
</dbReference>
<dbReference type="PANTHER" id="PTHR47592">
    <property type="entry name" value="PBF68 PROTEIN"/>
    <property type="match status" value="1"/>
</dbReference>
<evidence type="ECO:0008006" key="5">
    <source>
        <dbReference type="Google" id="ProtNLM"/>
    </source>
</evidence>
<name>A0AAV0KQ84_9ROSI</name>
<dbReference type="Proteomes" id="UP001154282">
    <property type="component" value="Unassembled WGS sequence"/>
</dbReference>
<dbReference type="PANTHER" id="PTHR47592:SF27">
    <property type="entry name" value="OS08G0421700 PROTEIN"/>
    <property type="match status" value="1"/>
</dbReference>
<evidence type="ECO:0000259" key="2">
    <source>
        <dbReference type="Pfam" id="PF22936"/>
    </source>
</evidence>
<reference evidence="3" key="1">
    <citation type="submission" date="2022-08" db="EMBL/GenBank/DDBJ databases">
        <authorList>
            <person name="Gutierrez-Valencia J."/>
        </authorList>
    </citation>
    <scope>NUCLEOTIDE SEQUENCE</scope>
</reference>
<proteinExistence type="predicted"/>
<dbReference type="InterPro" id="IPR025724">
    <property type="entry name" value="GAG-pre-integrase_dom"/>
</dbReference>
<evidence type="ECO:0000313" key="4">
    <source>
        <dbReference type="Proteomes" id="UP001154282"/>
    </source>
</evidence>
<dbReference type="EMBL" id="CAMGYJ010000005">
    <property type="protein sequence ID" value="CAI0424569.1"/>
    <property type="molecule type" value="Genomic_DNA"/>
</dbReference>
<organism evidence="3 4">
    <name type="scientific">Linum tenue</name>
    <dbReference type="NCBI Taxonomy" id="586396"/>
    <lineage>
        <taxon>Eukaryota</taxon>
        <taxon>Viridiplantae</taxon>
        <taxon>Streptophyta</taxon>
        <taxon>Embryophyta</taxon>
        <taxon>Tracheophyta</taxon>
        <taxon>Spermatophyta</taxon>
        <taxon>Magnoliopsida</taxon>
        <taxon>eudicotyledons</taxon>
        <taxon>Gunneridae</taxon>
        <taxon>Pentapetalae</taxon>
        <taxon>rosids</taxon>
        <taxon>fabids</taxon>
        <taxon>Malpighiales</taxon>
        <taxon>Linaceae</taxon>
        <taxon>Linum</taxon>
    </lineage>
</organism>
<comment type="caution">
    <text evidence="3">The sequence shown here is derived from an EMBL/GenBank/DDBJ whole genome shotgun (WGS) entry which is preliminary data.</text>
</comment>
<dbReference type="AlphaFoldDB" id="A0AAV0KQ84"/>
<dbReference type="InterPro" id="IPR054722">
    <property type="entry name" value="PolX-like_BBD"/>
</dbReference>
<protein>
    <recommendedName>
        <fullName evidence="5">GAG-pre-integrase domain-containing protein</fullName>
    </recommendedName>
</protein>
<keyword evidence="4" id="KW-1185">Reference proteome</keyword>
<feature type="domain" description="Retrovirus-related Pol polyprotein from transposon TNT 1-94-like beta-barrel" evidence="2">
    <location>
        <begin position="2"/>
        <end position="65"/>
    </location>
</feature>
<sequence length="181" mass="20232">MFKDDTESMEGHEVLLGDHRTIKVLGSGTVELFFTSGKKVVLTNVLHVPDVRKNLVSGFMLCKKGIKVVIESDRVILTKDGMFVGKGYVSDGMFKLSIDNGNINNKVDGSAYIDVHTNYSIESTPFDLWHNRLGHVNFKTQKYMSRNGLVVCGDDSGDKCEICVQAKMKRKPFPKLVDRNS</sequence>
<dbReference type="Pfam" id="PF13976">
    <property type="entry name" value="gag_pre-integrs"/>
    <property type="match status" value="1"/>
</dbReference>
<evidence type="ECO:0000259" key="1">
    <source>
        <dbReference type="Pfam" id="PF13976"/>
    </source>
</evidence>